<reference evidence="2 3" key="1">
    <citation type="journal article" date="2017" name="Nat. Commun.">
        <title>Genome assembly with in vitro proximity ligation data and whole-genome triplication in lettuce.</title>
        <authorList>
            <person name="Reyes-Chin-Wo S."/>
            <person name="Wang Z."/>
            <person name="Yang X."/>
            <person name="Kozik A."/>
            <person name="Arikit S."/>
            <person name="Song C."/>
            <person name="Xia L."/>
            <person name="Froenicke L."/>
            <person name="Lavelle D.O."/>
            <person name="Truco M.J."/>
            <person name="Xia R."/>
            <person name="Zhu S."/>
            <person name="Xu C."/>
            <person name="Xu H."/>
            <person name="Xu X."/>
            <person name="Cox K."/>
            <person name="Korf I."/>
            <person name="Meyers B.C."/>
            <person name="Michelmore R.W."/>
        </authorList>
    </citation>
    <scope>NUCLEOTIDE SEQUENCE [LARGE SCALE GENOMIC DNA]</scope>
    <source>
        <strain evidence="3">cv. Salinas</strain>
        <tissue evidence="2">Seedlings</tissue>
    </source>
</reference>
<keyword evidence="3" id="KW-1185">Reference proteome</keyword>
<dbReference type="EMBL" id="NBSK02000008">
    <property type="protein sequence ID" value="KAJ0193983.1"/>
    <property type="molecule type" value="Genomic_DNA"/>
</dbReference>
<evidence type="ECO:0000313" key="3">
    <source>
        <dbReference type="Proteomes" id="UP000235145"/>
    </source>
</evidence>
<proteinExistence type="predicted"/>
<evidence type="ECO:0000256" key="1">
    <source>
        <dbReference type="SAM" id="MobiDB-lite"/>
    </source>
</evidence>
<dbReference type="AlphaFoldDB" id="A0A9R1UW52"/>
<dbReference type="Proteomes" id="UP000235145">
    <property type="component" value="Unassembled WGS sequence"/>
</dbReference>
<evidence type="ECO:0000313" key="2">
    <source>
        <dbReference type="EMBL" id="KAJ0193983.1"/>
    </source>
</evidence>
<name>A0A9R1UW52_LACSA</name>
<gene>
    <name evidence="2" type="ORF">LSAT_V11C800435280</name>
</gene>
<comment type="caution">
    <text evidence="2">The sequence shown here is derived from an EMBL/GenBank/DDBJ whole genome shotgun (WGS) entry which is preliminary data.</text>
</comment>
<protein>
    <submittedName>
        <fullName evidence="2">Uncharacterized protein</fullName>
    </submittedName>
</protein>
<accession>A0A9R1UW52</accession>
<organism evidence="2 3">
    <name type="scientific">Lactuca sativa</name>
    <name type="common">Garden lettuce</name>
    <dbReference type="NCBI Taxonomy" id="4236"/>
    <lineage>
        <taxon>Eukaryota</taxon>
        <taxon>Viridiplantae</taxon>
        <taxon>Streptophyta</taxon>
        <taxon>Embryophyta</taxon>
        <taxon>Tracheophyta</taxon>
        <taxon>Spermatophyta</taxon>
        <taxon>Magnoliopsida</taxon>
        <taxon>eudicotyledons</taxon>
        <taxon>Gunneridae</taxon>
        <taxon>Pentapetalae</taxon>
        <taxon>asterids</taxon>
        <taxon>campanulids</taxon>
        <taxon>Asterales</taxon>
        <taxon>Asteraceae</taxon>
        <taxon>Cichorioideae</taxon>
        <taxon>Cichorieae</taxon>
        <taxon>Lactucinae</taxon>
        <taxon>Lactuca</taxon>
    </lineage>
</organism>
<feature type="region of interest" description="Disordered" evidence="1">
    <location>
        <begin position="1"/>
        <end position="56"/>
    </location>
</feature>
<sequence>MTKKSTGEPSEPPHSLIHPVELLEATNTSASPSFGGPPPTHEKTLSSVGPPSSLEAVPSSMHFPAPVTTIAQSVLPQNQTTPTMTHITIPPLPNGSAPIRYVIPTSPPFFSNTVSPRNPQMTTVTPFASNLHTTNTIIGTGVISQPQNHQQLTAGTIPTPPLAFYRQTPLAQ</sequence>